<proteinExistence type="predicted"/>
<organism evidence="1 2">
    <name type="scientific">Lipingzhangella rawalii</name>
    <dbReference type="NCBI Taxonomy" id="2055835"/>
    <lineage>
        <taxon>Bacteria</taxon>
        <taxon>Bacillati</taxon>
        <taxon>Actinomycetota</taxon>
        <taxon>Actinomycetes</taxon>
        <taxon>Streptosporangiales</taxon>
        <taxon>Nocardiopsidaceae</taxon>
        <taxon>Lipingzhangella</taxon>
    </lineage>
</organism>
<sequence>MSVYASIENAPRTLERVVTGHMRRFPWYADLLRRSGGQPGELGTLPLIDQPILERHYYTGPELPGASIFHTSGTARGVRKRIQYSDWDDDAYTAQRRRLFADFLHTRRTPGTRVVCDLGTGHAAALSYRVFADLGMDTRDVDFTAPLSEHVAAINSWQPDVLFTMPMILDQMLHAGPALTARPRTIIVVGDLAPPAWRANVAARFGIATEDVLDIVGSIEVGAIAYLDTRIHRYVFHDHIVAEVAEPDSDGNVNMRNCHPHGDGVLVLTSMAREYFPAIRYVTGDLVADLRKAEVEGRSVTSCARFLGRTTGDVKHGERISSHDLSQAVASVFPGHPFEVSEGGTLCVHVVADHVAEEQRRALNQAVREAAPDVAAMMEAGIVGEIDVVATTLDALRSGPAKRRFNLPGA</sequence>
<dbReference type="Gene3D" id="3.40.50.12780">
    <property type="entry name" value="N-terminal domain of ligase-like"/>
    <property type="match status" value="1"/>
</dbReference>
<dbReference type="PANTHER" id="PTHR43845">
    <property type="entry name" value="BLR5969 PROTEIN"/>
    <property type="match status" value="1"/>
</dbReference>
<name>A0ABU2H434_9ACTN</name>
<comment type="caution">
    <text evidence="1">The sequence shown here is derived from an EMBL/GenBank/DDBJ whole genome shotgun (WGS) entry which is preliminary data.</text>
</comment>
<evidence type="ECO:0000313" key="2">
    <source>
        <dbReference type="Proteomes" id="UP001250214"/>
    </source>
</evidence>
<dbReference type="InterPro" id="IPR042099">
    <property type="entry name" value="ANL_N_sf"/>
</dbReference>
<keyword evidence="2" id="KW-1185">Reference proteome</keyword>
<dbReference type="PANTHER" id="PTHR43845:SF1">
    <property type="entry name" value="BLR5969 PROTEIN"/>
    <property type="match status" value="1"/>
</dbReference>
<accession>A0ABU2H434</accession>
<dbReference type="Proteomes" id="UP001250214">
    <property type="component" value="Unassembled WGS sequence"/>
</dbReference>
<evidence type="ECO:0000313" key="1">
    <source>
        <dbReference type="EMBL" id="MDS1269610.1"/>
    </source>
</evidence>
<gene>
    <name evidence="1" type="ORF">RIF23_04810</name>
</gene>
<protein>
    <submittedName>
        <fullName evidence="1">Uncharacterized protein</fullName>
    </submittedName>
</protein>
<dbReference type="RefSeq" id="WP_310911070.1">
    <property type="nucleotide sequence ID" value="NZ_JAVLVT010000001.1"/>
</dbReference>
<dbReference type="EMBL" id="JAVLVT010000001">
    <property type="protein sequence ID" value="MDS1269610.1"/>
    <property type="molecule type" value="Genomic_DNA"/>
</dbReference>
<dbReference type="SUPFAM" id="SSF56801">
    <property type="entry name" value="Acetyl-CoA synthetase-like"/>
    <property type="match status" value="1"/>
</dbReference>
<reference evidence="2" key="1">
    <citation type="submission" date="2023-07" db="EMBL/GenBank/DDBJ databases">
        <title>Novel species in the genus Lipingzhangella isolated from Sambhar Salt Lake.</title>
        <authorList>
            <person name="Jiya N."/>
            <person name="Kajale S."/>
            <person name="Sharma A."/>
        </authorList>
    </citation>
    <scope>NUCLEOTIDE SEQUENCE [LARGE SCALE GENOMIC DNA]</scope>
    <source>
        <strain evidence="2">LS1_29</strain>
    </source>
</reference>